<proteinExistence type="predicted"/>
<feature type="compositionally biased region" description="Basic and acidic residues" evidence="2">
    <location>
        <begin position="305"/>
        <end position="314"/>
    </location>
</feature>
<evidence type="ECO:0000256" key="2">
    <source>
        <dbReference type="SAM" id="MobiDB-lite"/>
    </source>
</evidence>
<feature type="compositionally biased region" description="Low complexity" evidence="2">
    <location>
        <begin position="736"/>
        <end position="747"/>
    </location>
</feature>
<dbReference type="InterPro" id="IPR039873">
    <property type="entry name" value="CCDC78"/>
</dbReference>
<feature type="coiled-coil region" evidence="1">
    <location>
        <begin position="529"/>
        <end position="556"/>
    </location>
</feature>
<feature type="compositionally biased region" description="Low complexity" evidence="2">
    <location>
        <begin position="318"/>
        <end position="327"/>
    </location>
</feature>
<feature type="compositionally biased region" description="Pro residues" evidence="2">
    <location>
        <begin position="934"/>
        <end position="944"/>
    </location>
</feature>
<dbReference type="Gene3D" id="3.40.850.10">
    <property type="entry name" value="Kinesin motor domain"/>
    <property type="match status" value="1"/>
</dbReference>
<protein>
    <recommendedName>
        <fullName evidence="3">DUF4472 domain-containing protein</fullName>
    </recommendedName>
</protein>
<evidence type="ECO:0000313" key="5">
    <source>
        <dbReference type="Proteomes" id="UP000722791"/>
    </source>
</evidence>
<feature type="compositionally biased region" description="Polar residues" evidence="2">
    <location>
        <begin position="673"/>
        <end position="691"/>
    </location>
</feature>
<dbReference type="InterPro" id="IPR027417">
    <property type="entry name" value="P-loop_NTPase"/>
</dbReference>
<dbReference type="GO" id="GO:0005737">
    <property type="term" value="C:cytoplasm"/>
    <property type="evidence" value="ECO:0007669"/>
    <property type="project" value="TreeGrafter"/>
</dbReference>
<feature type="domain" description="DUF4472" evidence="3">
    <location>
        <begin position="184"/>
        <end position="263"/>
    </location>
</feature>
<dbReference type="PANTHER" id="PTHR22106">
    <property type="entry name" value="COILED-COIL DOMAIN-CONTAINING PROTEIN 78"/>
    <property type="match status" value="1"/>
</dbReference>
<feature type="compositionally biased region" description="Pro residues" evidence="2">
    <location>
        <begin position="817"/>
        <end position="833"/>
    </location>
</feature>
<organism evidence="4 5">
    <name type="scientific">Volvox reticuliferus</name>
    <dbReference type="NCBI Taxonomy" id="1737510"/>
    <lineage>
        <taxon>Eukaryota</taxon>
        <taxon>Viridiplantae</taxon>
        <taxon>Chlorophyta</taxon>
        <taxon>core chlorophytes</taxon>
        <taxon>Chlorophyceae</taxon>
        <taxon>CS clade</taxon>
        <taxon>Chlamydomonadales</taxon>
        <taxon>Volvocaceae</taxon>
        <taxon>Volvox</taxon>
    </lineage>
</organism>
<name>A0A8J4LWK7_9CHLO</name>
<feature type="region of interest" description="Disordered" evidence="2">
    <location>
        <begin position="1167"/>
        <end position="1194"/>
    </location>
</feature>
<feature type="coiled-coil region" evidence="1">
    <location>
        <begin position="1033"/>
        <end position="1060"/>
    </location>
</feature>
<sequence>AAGKSGGGGGGGGLSAAAAGSGVPFVNYEASALTKLLADALGGNSLCLLAGTIRQADGSGGLQPLNTLQYLTIAGAVRNFPIINHGRSRGLIQKLRYRLMAVVDDRQALRDLLDSTSAEGDPNSMALHIAKLRDLEARLLAVRSENAELREEKQALQARLHKIHKAEAGDLQEKQELQEALIQSEEQRLQLARALIDFQMEYNEARQDWETIKYELETKLIETEARQQEVVDEEVTRLVHEREELEAMASELTRQLAQELQLRLQLEEELEAGVSEPGEQEAAEVRPLATEGRRAVDGEEQAGLRAEEERRTSEAEAEAPASQSGAENPPPPDGEEVENAAEAAELDAEAETMTSPGGFSGKHFREDRQIEALQSELQSTRQELESLRTGALGNQVSTDEVRETYRRKLQAMMRHLAALGLSMWEGDDRGQEGTGPRVTPEALFRALQSLADENIQVTEAREADMRHYADDAMARLVELRRKFKALYTAYRDLRCLVEDRWPGPDPRPSVPHEDEIVGGTLEGLIRSEEEADRRTINRLRDQVSQLQAQLESMRLSRGAQANVMGLQARPTDPGVSNTAPAGPATGSQRTVTEDANGAAPARGGTDVAATEAASTPNAATAAASPSPIAAASPSSEPPRTDPATTARLSDSNAVRPHQAGDATGSAAPPHVPANTSSTSTGRQTTPTNNTADDPRVSIASSPPPPLGTTAPAYLHENASRPGTSAALPQLNPGSPPLATTPTQAQTQGRPTEASSNPNTTTMSPMAPTALPPKSPPAAPLDPDESFPASISPPAVLERETRSPPPPVALELQSLPVELPPRPPPPPPPPPPLLLPEGGPLEPTDERLEGAVVEVGPSQGGPAMTEMVARRTTDGSNPMQQQFQQVLRPPPSPSPLPAAAAAHPFSLQSPVEQQQRLPSPMPPPPPPQLSVGAPGPGPRAAPEPDPQLQVENHRLKEELGQLRRRLQAVSEFPAALELENQRLRDEVDSLAKKLQMAVSAASDASKAGSVVAMPSNTASEGLIRQLREFNQKKTSELQRRVQQSETRAVMAEEQLEQLQGYMTKASGTYQKEIVRLRSIIGQMETSMGAVKGSYLNLSPLEGVGGGGTLRPAAAVLEEIASRSGSFTRRASAQGQTVMTITTPRETRSGGSSRTPLISAGGGVPGGVLASAANPGGGGAAVSSKADDGLTHLPAL</sequence>
<feature type="non-terminal residue" evidence="4">
    <location>
        <position position="1194"/>
    </location>
</feature>
<feature type="compositionally biased region" description="Polar residues" evidence="2">
    <location>
        <begin position="873"/>
        <end position="884"/>
    </location>
</feature>
<dbReference type="Pfam" id="PF14739">
    <property type="entry name" value="DUF4472"/>
    <property type="match status" value="1"/>
</dbReference>
<feature type="compositionally biased region" description="Polar residues" evidence="2">
    <location>
        <begin position="748"/>
        <end position="763"/>
    </location>
</feature>
<feature type="compositionally biased region" description="Acidic residues" evidence="2">
    <location>
        <begin position="333"/>
        <end position="350"/>
    </location>
</feature>
<dbReference type="PANTHER" id="PTHR22106:SF5">
    <property type="entry name" value="COILED-COIL DOMAIN-CONTAINING PROTEIN 78"/>
    <property type="match status" value="1"/>
</dbReference>
<reference evidence="4" key="1">
    <citation type="journal article" date="2021" name="Proc. Natl. Acad. Sci. U.S.A.">
        <title>Three genomes in the algal genus Volvox reveal the fate of a haploid sex-determining region after a transition to homothallism.</title>
        <authorList>
            <person name="Yamamoto K."/>
            <person name="Hamaji T."/>
            <person name="Kawai-Toyooka H."/>
            <person name="Matsuzaki R."/>
            <person name="Takahashi F."/>
            <person name="Nishimura Y."/>
            <person name="Kawachi M."/>
            <person name="Noguchi H."/>
            <person name="Minakuchi Y."/>
            <person name="Umen J.G."/>
            <person name="Toyoda A."/>
            <person name="Nozaki H."/>
        </authorList>
    </citation>
    <scope>NUCLEOTIDE SEQUENCE</scope>
    <source>
        <strain evidence="4">NIES-3785</strain>
    </source>
</reference>
<keyword evidence="1" id="KW-0175">Coiled coil</keyword>
<feature type="compositionally biased region" description="Polar residues" evidence="2">
    <location>
        <begin position="642"/>
        <end position="652"/>
    </location>
</feature>
<feature type="compositionally biased region" description="Pro residues" evidence="2">
    <location>
        <begin position="918"/>
        <end position="927"/>
    </location>
</feature>
<comment type="caution">
    <text evidence="4">The sequence shown here is derived from an EMBL/GenBank/DDBJ whole genome shotgun (WGS) entry which is preliminary data.</text>
</comment>
<dbReference type="SUPFAM" id="SSF52540">
    <property type="entry name" value="P-loop containing nucleoside triphosphate hydrolases"/>
    <property type="match status" value="1"/>
</dbReference>
<dbReference type="EMBL" id="BNCQ01000051">
    <property type="protein sequence ID" value="GIM13773.1"/>
    <property type="molecule type" value="Genomic_DNA"/>
</dbReference>
<dbReference type="Proteomes" id="UP000722791">
    <property type="component" value="Unassembled WGS sequence"/>
</dbReference>
<gene>
    <name evidence="4" type="ORF">Vretimale_16801</name>
</gene>
<feature type="coiled-coil region" evidence="1">
    <location>
        <begin position="363"/>
        <end position="390"/>
    </location>
</feature>
<feature type="compositionally biased region" description="Low complexity" evidence="2">
    <location>
        <begin position="608"/>
        <end position="634"/>
    </location>
</feature>
<dbReference type="AlphaFoldDB" id="A0A8J4LWK7"/>
<dbReference type="InterPro" id="IPR036961">
    <property type="entry name" value="Kinesin_motor_dom_sf"/>
</dbReference>
<feature type="compositionally biased region" description="Polar residues" evidence="2">
    <location>
        <begin position="574"/>
        <end position="590"/>
    </location>
</feature>
<evidence type="ECO:0000313" key="4">
    <source>
        <dbReference type="EMBL" id="GIM13773.1"/>
    </source>
</evidence>
<dbReference type="InterPro" id="IPR029329">
    <property type="entry name" value="DUF4472"/>
</dbReference>
<evidence type="ECO:0000256" key="1">
    <source>
        <dbReference type="SAM" id="Coils"/>
    </source>
</evidence>
<feature type="compositionally biased region" description="Pro residues" evidence="2">
    <location>
        <begin position="769"/>
        <end position="779"/>
    </location>
</feature>
<feature type="coiled-coil region" evidence="1">
    <location>
        <begin position="132"/>
        <end position="194"/>
    </location>
</feature>
<feature type="region of interest" description="Disordered" evidence="2">
    <location>
        <begin position="567"/>
        <end position="947"/>
    </location>
</feature>
<evidence type="ECO:0000259" key="3">
    <source>
        <dbReference type="Pfam" id="PF14739"/>
    </source>
</evidence>
<feature type="region of interest" description="Disordered" evidence="2">
    <location>
        <begin position="271"/>
        <end position="362"/>
    </location>
</feature>
<accession>A0A8J4LWK7</accession>
<feature type="coiled-coil region" evidence="1">
    <location>
        <begin position="235"/>
        <end position="269"/>
    </location>
</feature>